<keyword evidence="9 12" id="KW-0406">Ion transport</keyword>
<evidence type="ECO:0000256" key="1">
    <source>
        <dbReference type="ARBA" id="ARBA00004610"/>
    </source>
</evidence>
<dbReference type="AlphaFoldDB" id="A0AAV2QSI9"/>
<name>A0AAV2QSI9_MEGNR</name>
<feature type="transmembrane region" description="Helical" evidence="12">
    <location>
        <begin position="186"/>
        <end position="204"/>
    </location>
</feature>
<evidence type="ECO:0000256" key="11">
    <source>
        <dbReference type="ARBA" id="ARBA00023303"/>
    </source>
</evidence>
<keyword evidence="8 12" id="KW-1133">Transmembrane helix</keyword>
<evidence type="ECO:0000256" key="10">
    <source>
        <dbReference type="ARBA" id="ARBA00023136"/>
    </source>
</evidence>
<evidence type="ECO:0000256" key="6">
    <source>
        <dbReference type="ARBA" id="ARBA00022868"/>
    </source>
</evidence>
<dbReference type="GO" id="GO:0034220">
    <property type="term" value="P:monoatomic ion transmembrane transport"/>
    <property type="evidence" value="ECO:0007669"/>
    <property type="project" value="UniProtKB-KW"/>
</dbReference>
<dbReference type="PANTHER" id="PTHR11893:SF40">
    <property type="entry name" value="INNEXIN SHAKING-B"/>
    <property type="match status" value="1"/>
</dbReference>
<dbReference type="GO" id="GO:0005921">
    <property type="term" value="C:gap junction"/>
    <property type="evidence" value="ECO:0007669"/>
    <property type="project" value="UniProtKB-SubCell"/>
</dbReference>
<reference evidence="13 14" key="1">
    <citation type="submission" date="2024-05" db="EMBL/GenBank/DDBJ databases">
        <authorList>
            <person name="Wallberg A."/>
        </authorList>
    </citation>
    <scope>NUCLEOTIDE SEQUENCE [LARGE SCALE GENOMIC DNA]</scope>
</reference>
<dbReference type="GO" id="GO:0005243">
    <property type="term" value="F:gap junction channel activity"/>
    <property type="evidence" value="ECO:0007669"/>
    <property type="project" value="TreeGrafter"/>
</dbReference>
<organism evidence="13 14">
    <name type="scientific">Meganyctiphanes norvegica</name>
    <name type="common">Northern krill</name>
    <name type="synonym">Thysanopoda norvegica</name>
    <dbReference type="NCBI Taxonomy" id="48144"/>
    <lineage>
        <taxon>Eukaryota</taxon>
        <taxon>Metazoa</taxon>
        <taxon>Ecdysozoa</taxon>
        <taxon>Arthropoda</taxon>
        <taxon>Crustacea</taxon>
        <taxon>Multicrustacea</taxon>
        <taxon>Malacostraca</taxon>
        <taxon>Eumalacostraca</taxon>
        <taxon>Eucarida</taxon>
        <taxon>Euphausiacea</taxon>
        <taxon>Euphausiidae</taxon>
        <taxon>Meganyctiphanes</taxon>
    </lineage>
</organism>
<keyword evidence="6" id="KW-0303">Gap junction</keyword>
<dbReference type="Pfam" id="PF00876">
    <property type="entry name" value="Innexin"/>
    <property type="match status" value="1"/>
</dbReference>
<comment type="caution">
    <text evidence="13">The sequence shown here is derived from an EMBL/GenBank/DDBJ whole genome shotgun (WGS) entry which is preliminary data.</text>
</comment>
<keyword evidence="3 12" id="KW-0813">Transport</keyword>
<dbReference type="InterPro" id="IPR000990">
    <property type="entry name" value="Innexin"/>
</dbReference>
<feature type="non-terminal residue" evidence="13">
    <location>
        <position position="370"/>
    </location>
</feature>
<evidence type="ECO:0000256" key="9">
    <source>
        <dbReference type="ARBA" id="ARBA00023065"/>
    </source>
</evidence>
<comment type="function">
    <text evidence="12">Structural component of the gap junctions.</text>
</comment>
<evidence type="ECO:0000256" key="7">
    <source>
        <dbReference type="ARBA" id="ARBA00022949"/>
    </source>
</evidence>
<dbReference type="PANTHER" id="PTHR11893">
    <property type="entry name" value="INNEXIN"/>
    <property type="match status" value="1"/>
</dbReference>
<protein>
    <recommendedName>
        <fullName evidence="12">Innexin</fullName>
    </recommendedName>
</protein>
<evidence type="ECO:0000256" key="12">
    <source>
        <dbReference type="RuleBase" id="RU010713"/>
    </source>
</evidence>
<evidence type="ECO:0000256" key="5">
    <source>
        <dbReference type="ARBA" id="ARBA00022692"/>
    </source>
</evidence>
<proteinExistence type="inferred from homology"/>
<accession>A0AAV2QSI9</accession>
<dbReference type="EMBL" id="CAXKWB010010082">
    <property type="protein sequence ID" value="CAL4096719.1"/>
    <property type="molecule type" value="Genomic_DNA"/>
</dbReference>
<evidence type="ECO:0000256" key="8">
    <source>
        <dbReference type="ARBA" id="ARBA00022989"/>
    </source>
</evidence>
<evidence type="ECO:0000313" key="13">
    <source>
        <dbReference type="EMBL" id="CAL4096719.1"/>
    </source>
</evidence>
<evidence type="ECO:0000313" key="14">
    <source>
        <dbReference type="Proteomes" id="UP001497623"/>
    </source>
</evidence>
<keyword evidence="7" id="KW-0965">Cell junction</keyword>
<evidence type="ECO:0000256" key="2">
    <source>
        <dbReference type="ARBA" id="ARBA00004651"/>
    </source>
</evidence>
<dbReference type="PRINTS" id="PR01262">
    <property type="entry name" value="INNEXIN"/>
</dbReference>
<evidence type="ECO:0000256" key="4">
    <source>
        <dbReference type="ARBA" id="ARBA00022475"/>
    </source>
</evidence>
<evidence type="ECO:0000256" key="3">
    <source>
        <dbReference type="ARBA" id="ARBA00022448"/>
    </source>
</evidence>
<keyword evidence="5 12" id="KW-0812">Transmembrane</keyword>
<sequence>MLWPKAKTIFNIYHPHTAPRVLPVSRHIFHIRYSIAILSLTIFDGPLGQQYTGRPYIVVVYGHKMDIYVLAACKLIIYLTTRIPLSFLCRLGGGVVQLRVEHYLFYAKYNYLKYYENDLLVLILQAICFYAPRWMWKNWEGGKIHALMMDLDVGICSEVEKKQKKKLLLDYLADNLKHHNWWAYRYFFCELLAFLNVVGQMFLIDRFLGGTFLTFGLDVIKFMEDDQEVRVDPMIFVFPRMTKCSFSKFGTSGELERYDSLCILPINIVNEKIYIFLWFWFLLLVFLTFFVLLYRLMIILSPRMRAYLLCLRFRLINKEVINTIVRKSKMGDWFLFYMLGQNVDTLIFKEVMHELAKRLGHASKDFGGDA</sequence>
<keyword evidence="4" id="KW-1003">Cell membrane</keyword>
<feature type="transmembrane region" description="Helical" evidence="12">
    <location>
        <begin position="273"/>
        <end position="294"/>
    </location>
</feature>
<comment type="subcellular location">
    <subcellularLocation>
        <location evidence="1">Cell junction</location>
        <location evidence="1">Gap junction</location>
    </subcellularLocation>
    <subcellularLocation>
        <location evidence="2 12">Cell membrane</location>
        <topology evidence="2 12">Multi-pass membrane protein</topology>
    </subcellularLocation>
</comment>
<dbReference type="GO" id="GO:0005886">
    <property type="term" value="C:plasma membrane"/>
    <property type="evidence" value="ECO:0007669"/>
    <property type="project" value="UniProtKB-SubCell"/>
</dbReference>
<keyword evidence="14" id="KW-1185">Reference proteome</keyword>
<comment type="similarity">
    <text evidence="12">Belongs to the pannexin family.</text>
</comment>
<comment type="caution">
    <text evidence="12">Lacks conserved residue(s) required for the propagation of feature annotation.</text>
</comment>
<keyword evidence="10 12" id="KW-0472">Membrane</keyword>
<dbReference type="Proteomes" id="UP001497623">
    <property type="component" value="Unassembled WGS sequence"/>
</dbReference>
<keyword evidence="11 12" id="KW-0407">Ion channel</keyword>
<gene>
    <name evidence="12" type="primary">inx</name>
    <name evidence="13" type="ORF">MNOR_LOCUS15818</name>
</gene>
<dbReference type="PROSITE" id="PS51013">
    <property type="entry name" value="PANNEXIN"/>
    <property type="match status" value="1"/>
</dbReference>